<dbReference type="OrthoDB" id="3686223at2"/>
<reference evidence="2 3" key="1">
    <citation type="submission" date="2018-11" db="EMBL/GenBank/DDBJ databases">
        <title>Saccharopolyspora rhizosphaerae sp. nov., an actinomycete isolated from rhizosphere soil in Thailand.</title>
        <authorList>
            <person name="Intra B."/>
            <person name="Euanorasetr J."/>
            <person name="Take A."/>
            <person name="Inahashi Y."/>
            <person name="Mori M."/>
            <person name="Panbangred W."/>
            <person name="Matsumoto A."/>
        </authorList>
    </citation>
    <scope>NUCLEOTIDE SEQUENCE [LARGE SCALE GENOMIC DNA]</scope>
    <source>
        <strain evidence="2 3">H219</strain>
    </source>
</reference>
<evidence type="ECO:0008006" key="4">
    <source>
        <dbReference type="Google" id="ProtNLM"/>
    </source>
</evidence>
<feature type="transmembrane region" description="Helical" evidence="1">
    <location>
        <begin position="54"/>
        <end position="82"/>
    </location>
</feature>
<sequence>MRTELVAPSDSAKVVRYSEGFGCLGGGLFLAVVGSAFLYLALYPEEAVKSPASVAAVMGWFFTVLVFVPGVLMLIAGLVVLLRPERVHLDERGIWLRRHGEFELISWTEVRALHGRFPQPKVKDDRNSKPTPAALLIQPADNGFLARHPQLADRENPEVPRLALPGRGAVQRLTQAIGDLRPDLLS</sequence>
<dbReference type="AlphaFoldDB" id="A0A426JSR0"/>
<dbReference type="Proteomes" id="UP000274515">
    <property type="component" value="Unassembled WGS sequence"/>
</dbReference>
<dbReference type="RefSeq" id="WP_125090978.1">
    <property type="nucleotide sequence ID" value="NZ_RSAA01000014.1"/>
</dbReference>
<keyword evidence="1" id="KW-1133">Transmembrane helix</keyword>
<evidence type="ECO:0000313" key="2">
    <source>
        <dbReference type="EMBL" id="RRO16187.1"/>
    </source>
</evidence>
<evidence type="ECO:0000256" key="1">
    <source>
        <dbReference type="SAM" id="Phobius"/>
    </source>
</evidence>
<name>A0A426JSR0_9PSEU</name>
<organism evidence="2 3">
    <name type="scientific">Saccharopolyspora rhizosphaerae</name>
    <dbReference type="NCBI Taxonomy" id="2492662"/>
    <lineage>
        <taxon>Bacteria</taxon>
        <taxon>Bacillati</taxon>
        <taxon>Actinomycetota</taxon>
        <taxon>Actinomycetes</taxon>
        <taxon>Pseudonocardiales</taxon>
        <taxon>Pseudonocardiaceae</taxon>
        <taxon>Saccharopolyspora</taxon>
    </lineage>
</organism>
<feature type="transmembrane region" description="Helical" evidence="1">
    <location>
        <begin position="21"/>
        <end position="42"/>
    </location>
</feature>
<proteinExistence type="predicted"/>
<keyword evidence="1" id="KW-0812">Transmembrane</keyword>
<comment type="caution">
    <text evidence="2">The sequence shown here is derived from an EMBL/GenBank/DDBJ whole genome shotgun (WGS) entry which is preliminary data.</text>
</comment>
<dbReference type="EMBL" id="RSAA01000014">
    <property type="protein sequence ID" value="RRO16187.1"/>
    <property type="molecule type" value="Genomic_DNA"/>
</dbReference>
<keyword evidence="1" id="KW-0472">Membrane</keyword>
<protein>
    <recommendedName>
        <fullName evidence="4">PH domain-containing protein</fullName>
    </recommendedName>
</protein>
<evidence type="ECO:0000313" key="3">
    <source>
        <dbReference type="Proteomes" id="UP000274515"/>
    </source>
</evidence>
<gene>
    <name evidence="2" type="ORF">EIL87_14135</name>
</gene>
<accession>A0A426JSR0</accession>
<keyword evidence="3" id="KW-1185">Reference proteome</keyword>